<evidence type="ECO:0000313" key="3">
    <source>
        <dbReference type="EMBL" id="GMR36903.1"/>
    </source>
</evidence>
<evidence type="ECO:0000256" key="2">
    <source>
        <dbReference type="SAM" id="Phobius"/>
    </source>
</evidence>
<feature type="non-terminal residue" evidence="3">
    <location>
        <position position="1"/>
    </location>
</feature>
<keyword evidence="2" id="KW-1133">Transmembrane helix</keyword>
<feature type="region of interest" description="Disordered" evidence="1">
    <location>
        <begin position="32"/>
        <end position="56"/>
    </location>
</feature>
<name>A0AAN5C4F5_9BILA</name>
<gene>
    <name evidence="3" type="ORF">PMAYCL1PPCAC_07098</name>
</gene>
<sequence>WRETLIKVKKTAEEEREAKKAKDALKKRLRKMIDNTPEDFADPSRGMTVKKMEMEDEELEKAKERVKEGKDEMRIPLNLMREAVKLGMSLGGKNVSNFDKKTLKLVSPRFMSVVEDDAEDDDTINLLSPSLFSLHEDGKGLEALTSLPAILKKLKNNDQEAWMDFIIEASGVSDAVDKATEQRKKSKDNEMRGSNGEPLYFTKQNVTDNLGEEETRKVEVFETLDKTYSDDQRKELDTRGYLFLRPEQVEILYGKDSPYHDEALYHRYMNMTKTIPEQQKHEILENDIHELAKMDSLPLSRGVVHHRRNKRGAPILWSPIVLTPLVKATAALSNTWVVGSPIVFSPIVLSPAALGPIILSPWVFVPLILSPRILSPLIVNPLIFSPIVLSPLVLHPLILVPGIFNPIILSPLLLSPFILSPQVFTPLILSPFVLNPLILTPMVGSPLILSPFVLSPIILSPQALFAVVLSPYALSPLVESKLIASEVVLSPSWLS</sequence>
<accession>A0AAN5C4F5</accession>
<keyword evidence="4" id="KW-1185">Reference proteome</keyword>
<reference evidence="4" key="1">
    <citation type="submission" date="2022-10" db="EMBL/GenBank/DDBJ databases">
        <title>Genome assembly of Pristionchus species.</title>
        <authorList>
            <person name="Yoshida K."/>
            <person name="Sommer R.J."/>
        </authorList>
    </citation>
    <scope>NUCLEOTIDE SEQUENCE [LARGE SCALE GENOMIC DNA]</scope>
    <source>
        <strain evidence="4">RS5460</strain>
    </source>
</reference>
<keyword evidence="2" id="KW-0812">Transmembrane</keyword>
<dbReference type="EMBL" id="BTRK01000002">
    <property type="protein sequence ID" value="GMR36903.1"/>
    <property type="molecule type" value="Genomic_DNA"/>
</dbReference>
<dbReference type="PANTHER" id="PTHR21523">
    <property type="match status" value="1"/>
</dbReference>
<comment type="caution">
    <text evidence="3">The sequence shown here is derived from an EMBL/GenBank/DDBJ whole genome shotgun (WGS) entry which is preliminary data.</text>
</comment>
<dbReference type="Pfam" id="PF04870">
    <property type="entry name" value="Moulting_cycle"/>
    <property type="match status" value="1"/>
</dbReference>
<keyword evidence="2" id="KW-0472">Membrane</keyword>
<protein>
    <submittedName>
        <fullName evidence="3">Uncharacterized protein</fullName>
    </submittedName>
</protein>
<feature type="transmembrane region" description="Helical" evidence="2">
    <location>
        <begin position="418"/>
        <end position="440"/>
    </location>
</feature>
<dbReference type="PANTHER" id="PTHR21523:SF37">
    <property type="entry name" value="MLT-TEN (MLT-10) RELATED"/>
    <property type="match status" value="1"/>
</dbReference>
<dbReference type="InterPro" id="IPR006954">
    <property type="entry name" value="Mlt-10-like"/>
</dbReference>
<dbReference type="AlphaFoldDB" id="A0AAN5C4F5"/>
<dbReference type="Proteomes" id="UP001328107">
    <property type="component" value="Unassembled WGS sequence"/>
</dbReference>
<feature type="transmembrane region" description="Helical" evidence="2">
    <location>
        <begin position="343"/>
        <end position="365"/>
    </location>
</feature>
<feature type="transmembrane region" description="Helical" evidence="2">
    <location>
        <begin position="377"/>
        <end position="398"/>
    </location>
</feature>
<organism evidence="3 4">
    <name type="scientific">Pristionchus mayeri</name>
    <dbReference type="NCBI Taxonomy" id="1317129"/>
    <lineage>
        <taxon>Eukaryota</taxon>
        <taxon>Metazoa</taxon>
        <taxon>Ecdysozoa</taxon>
        <taxon>Nematoda</taxon>
        <taxon>Chromadorea</taxon>
        <taxon>Rhabditida</taxon>
        <taxon>Rhabditina</taxon>
        <taxon>Diplogasteromorpha</taxon>
        <taxon>Diplogasteroidea</taxon>
        <taxon>Neodiplogasteridae</taxon>
        <taxon>Pristionchus</taxon>
    </lineage>
</organism>
<evidence type="ECO:0000313" key="4">
    <source>
        <dbReference type="Proteomes" id="UP001328107"/>
    </source>
</evidence>
<feature type="transmembrane region" description="Helical" evidence="2">
    <location>
        <begin position="452"/>
        <end position="474"/>
    </location>
</feature>
<feature type="region of interest" description="Disordered" evidence="1">
    <location>
        <begin position="177"/>
        <end position="201"/>
    </location>
</feature>
<proteinExistence type="predicted"/>
<evidence type="ECO:0000256" key="1">
    <source>
        <dbReference type="SAM" id="MobiDB-lite"/>
    </source>
</evidence>
<feature type="transmembrane region" description="Helical" evidence="2">
    <location>
        <begin position="315"/>
        <end position="337"/>
    </location>
</feature>
<feature type="compositionally biased region" description="Basic and acidic residues" evidence="1">
    <location>
        <begin position="177"/>
        <end position="191"/>
    </location>
</feature>